<dbReference type="HOGENOM" id="CLU_2047325_0_0_0"/>
<reference evidence="1 2" key="1">
    <citation type="journal article" date="2011" name="J. Bacteriol.">
        <title>Draft genome sequence of the anoxygenic filamentous phototrophic bacterium Oscillochloris trichoides subsp. DG-6.</title>
        <authorList>
            <person name="Kuznetsov B.B."/>
            <person name="Ivanovsky R.N."/>
            <person name="Keppen O.I."/>
            <person name="Sukhacheva M.V."/>
            <person name="Bumazhkin B.K."/>
            <person name="Patutina E.O."/>
            <person name="Beletsky A.V."/>
            <person name="Mardanov A.V."/>
            <person name="Baslerov R.V."/>
            <person name="Panteleeva A.N."/>
            <person name="Kolganova T.V."/>
            <person name="Ravin N.V."/>
            <person name="Skryabin K.G."/>
        </authorList>
    </citation>
    <scope>NUCLEOTIDE SEQUENCE [LARGE SCALE GENOMIC DNA]</scope>
    <source>
        <strain evidence="1 2">DG-6</strain>
    </source>
</reference>
<dbReference type="EMBL" id="ADVR01000052">
    <property type="protein sequence ID" value="EFO80462.1"/>
    <property type="molecule type" value="Genomic_DNA"/>
</dbReference>
<organism evidence="1 2">
    <name type="scientific">Oscillochloris trichoides DG-6</name>
    <dbReference type="NCBI Taxonomy" id="765420"/>
    <lineage>
        <taxon>Bacteria</taxon>
        <taxon>Bacillati</taxon>
        <taxon>Chloroflexota</taxon>
        <taxon>Chloroflexia</taxon>
        <taxon>Chloroflexales</taxon>
        <taxon>Chloroflexineae</taxon>
        <taxon>Oscillochloridaceae</taxon>
        <taxon>Oscillochloris</taxon>
    </lineage>
</organism>
<sequence>MLPAGSRFCISCGAALQTEAAAPPAYTGATSVLGQHCVQPVGVLTPHRCDQPAMGSCRMCGQPFCDQHLHIEPAGPICARCADPDHSNSYVGGYYYSSSNLDYFDRVSEEDRGEDFSDVS</sequence>
<evidence type="ECO:0000313" key="1">
    <source>
        <dbReference type="EMBL" id="EFO80462.1"/>
    </source>
</evidence>
<proteinExistence type="predicted"/>
<dbReference type="AlphaFoldDB" id="E1IED6"/>
<gene>
    <name evidence="1" type="ORF">OSCT_1687</name>
</gene>
<name>E1IED6_9CHLR</name>
<accession>E1IED6</accession>
<dbReference type="Proteomes" id="UP000054010">
    <property type="component" value="Unassembled WGS sequence"/>
</dbReference>
<evidence type="ECO:0000313" key="2">
    <source>
        <dbReference type="Proteomes" id="UP000054010"/>
    </source>
</evidence>
<keyword evidence="2" id="KW-1185">Reference proteome</keyword>
<dbReference type="STRING" id="765420.OSCT_1687"/>
<comment type="caution">
    <text evidence="1">The sequence shown here is derived from an EMBL/GenBank/DDBJ whole genome shotgun (WGS) entry which is preliminary data.</text>
</comment>
<protein>
    <submittedName>
        <fullName evidence="1">Uncharacterized protein</fullName>
    </submittedName>
</protein>